<reference evidence="1" key="1">
    <citation type="journal article" date="2017" name="Gigascience">
        <title>The genome draft of coconut (Cocos nucifera).</title>
        <authorList>
            <person name="Xiao Y."/>
            <person name="Xu P."/>
            <person name="Fan H."/>
            <person name="Baudouin L."/>
            <person name="Xia W."/>
            <person name="Bocs S."/>
            <person name="Xu J."/>
            <person name="Li Q."/>
            <person name="Guo A."/>
            <person name="Zhou L."/>
            <person name="Li J."/>
            <person name="Wu Y."/>
            <person name="Ma Z."/>
            <person name="Armero A."/>
            <person name="Issali A.E."/>
            <person name="Liu N."/>
            <person name="Peng M."/>
            <person name="Yang Y."/>
        </authorList>
    </citation>
    <scope>NUCLEOTIDE SEQUENCE</scope>
    <source>
        <tissue evidence="1">Spear leaf of Hainan Tall coconut</tissue>
    </source>
</reference>
<sequence length="124" mass="14629">MAAPDDDRPRRAPLHFRLPRLQSPPALPSRRRKMAVVRLGDRRGWRSGRRLLVCFLRRVRLRWLVRQYRKTLKRVSACYAALMRDLIDGAATIETVRSQMLMESYFTVPMMPVTVSNCVNYHKF</sequence>
<dbReference type="OrthoDB" id="784365at2759"/>
<accession>A0A8K0I2I8</accession>
<dbReference type="PANTHER" id="PTHR34788">
    <property type="entry name" value="F15I1.22"/>
    <property type="match status" value="1"/>
</dbReference>
<dbReference type="PANTHER" id="PTHR34788:SF4">
    <property type="entry name" value="F15I1.22"/>
    <property type="match status" value="1"/>
</dbReference>
<protein>
    <submittedName>
        <fullName evidence="1">Uncharacterized protein</fullName>
    </submittedName>
</protein>
<dbReference type="EMBL" id="CM017874">
    <property type="protein sequence ID" value="KAG1334339.1"/>
    <property type="molecule type" value="Genomic_DNA"/>
</dbReference>
<dbReference type="Proteomes" id="UP000797356">
    <property type="component" value="Chromosome 3"/>
</dbReference>
<organism evidence="1 2">
    <name type="scientific">Cocos nucifera</name>
    <name type="common">Coconut palm</name>
    <dbReference type="NCBI Taxonomy" id="13894"/>
    <lineage>
        <taxon>Eukaryota</taxon>
        <taxon>Viridiplantae</taxon>
        <taxon>Streptophyta</taxon>
        <taxon>Embryophyta</taxon>
        <taxon>Tracheophyta</taxon>
        <taxon>Spermatophyta</taxon>
        <taxon>Magnoliopsida</taxon>
        <taxon>Liliopsida</taxon>
        <taxon>Arecaceae</taxon>
        <taxon>Arecoideae</taxon>
        <taxon>Cocoseae</taxon>
        <taxon>Attaleinae</taxon>
        <taxon>Cocos</taxon>
    </lineage>
</organism>
<evidence type="ECO:0000313" key="2">
    <source>
        <dbReference type="Proteomes" id="UP000797356"/>
    </source>
</evidence>
<name>A0A8K0I2I8_COCNU</name>
<gene>
    <name evidence="1" type="ORF">COCNU_03G004580</name>
</gene>
<dbReference type="AlphaFoldDB" id="A0A8K0I2I8"/>
<proteinExistence type="predicted"/>
<reference evidence="1" key="2">
    <citation type="submission" date="2019-07" db="EMBL/GenBank/DDBJ databases">
        <authorList>
            <person name="Yang Y."/>
            <person name="Bocs S."/>
            <person name="Baudouin L."/>
        </authorList>
    </citation>
    <scope>NUCLEOTIDE SEQUENCE</scope>
    <source>
        <tissue evidence="1">Spear leaf of Hainan Tall coconut</tissue>
    </source>
</reference>
<comment type="caution">
    <text evidence="1">The sequence shown here is derived from an EMBL/GenBank/DDBJ whole genome shotgun (WGS) entry which is preliminary data.</text>
</comment>
<keyword evidence="2" id="KW-1185">Reference proteome</keyword>
<evidence type="ECO:0000313" key="1">
    <source>
        <dbReference type="EMBL" id="KAG1334339.1"/>
    </source>
</evidence>